<dbReference type="Gramene" id="rna10519">
    <property type="protein sequence ID" value="RHN74445.1"/>
    <property type="gene ID" value="gene10519"/>
</dbReference>
<sequence length="62" mass="7030">MSFFNLFLTLVVLLSANGESSSKGETFIVSSFSYPHTRLTPFNLRYIRVGIGFDLTCFIFKV</sequence>
<reference evidence="3" key="1">
    <citation type="journal article" date="2018" name="Nat. Plants">
        <title>Whole-genome landscape of Medicago truncatula symbiotic genes.</title>
        <authorList>
            <person name="Pecrix Y."/>
            <person name="Staton S.E."/>
            <person name="Sallet E."/>
            <person name="Lelandais-Briere C."/>
            <person name="Moreau S."/>
            <person name="Carrere S."/>
            <person name="Blein T."/>
            <person name="Jardinaud M.F."/>
            <person name="Latrasse D."/>
            <person name="Zouine M."/>
            <person name="Zahm M."/>
            <person name="Kreplak J."/>
            <person name="Mayjonade B."/>
            <person name="Satge C."/>
            <person name="Perez M."/>
            <person name="Cauet S."/>
            <person name="Marande W."/>
            <person name="Chantry-Darmon C."/>
            <person name="Lopez-Roques C."/>
            <person name="Bouchez O."/>
            <person name="Berard A."/>
            <person name="Debelle F."/>
            <person name="Munos S."/>
            <person name="Bendahmane A."/>
            <person name="Berges H."/>
            <person name="Niebel A."/>
            <person name="Buitink J."/>
            <person name="Frugier F."/>
            <person name="Benhamed M."/>
            <person name="Crespi M."/>
            <person name="Gouzy J."/>
            <person name="Gamas P."/>
        </authorList>
    </citation>
    <scope>NUCLEOTIDE SEQUENCE [LARGE SCALE GENOMIC DNA]</scope>
    <source>
        <strain evidence="3">cv. Jemalong A17</strain>
    </source>
</reference>
<gene>
    <name evidence="2" type="ORF">MtrunA17_Chr2g0310481</name>
</gene>
<dbReference type="AlphaFoldDB" id="A0A396JDB3"/>
<keyword evidence="1" id="KW-0732">Signal</keyword>
<feature type="signal peptide" evidence="1">
    <location>
        <begin position="1"/>
        <end position="22"/>
    </location>
</feature>
<organism evidence="2 3">
    <name type="scientific">Medicago truncatula</name>
    <name type="common">Barrel medic</name>
    <name type="synonym">Medicago tribuloides</name>
    <dbReference type="NCBI Taxonomy" id="3880"/>
    <lineage>
        <taxon>Eukaryota</taxon>
        <taxon>Viridiplantae</taxon>
        <taxon>Streptophyta</taxon>
        <taxon>Embryophyta</taxon>
        <taxon>Tracheophyta</taxon>
        <taxon>Spermatophyta</taxon>
        <taxon>Magnoliopsida</taxon>
        <taxon>eudicotyledons</taxon>
        <taxon>Gunneridae</taxon>
        <taxon>Pentapetalae</taxon>
        <taxon>rosids</taxon>
        <taxon>fabids</taxon>
        <taxon>Fabales</taxon>
        <taxon>Fabaceae</taxon>
        <taxon>Papilionoideae</taxon>
        <taxon>50 kb inversion clade</taxon>
        <taxon>NPAAA clade</taxon>
        <taxon>Hologalegina</taxon>
        <taxon>IRL clade</taxon>
        <taxon>Trifolieae</taxon>
        <taxon>Medicago</taxon>
    </lineage>
</organism>
<comment type="caution">
    <text evidence="2">The sequence shown here is derived from an EMBL/GenBank/DDBJ whole genome shotgun (WGS) entry which is preliminary data.</text>
</comment>
<accession>A0A396JDB3</accession>
<name>A0A396JDB3_MEDTR</name>
<evidence type="ECO:0008006" key="4">
    <source>
        <dbReference type="Google" id="ProtNLM"/>
    </source>
</evidence>
<evidence type="ECO:0000313" key="3">
    <source>
        <dbReference type="Proteomes" id="UP000265566"/>
    </source>
</evidence>
<evidence type="ECO:0000313" key="2">
    <source>
        <dbReference type="EMBL" id="RHN74445.1"/>
    </source>
</evidence>
<feature type="chain" id="PRO_5017399775" description="Transmembrane protein" evidence="1">
    <location>
        <begin position="23"/>
        <end position="62"/>
    </location>
</feature>
<proteinExistence type="predicted"/>
<evidence type="ECO:0000256" key="1">
    <source>
        <dbReference type="SAM" id="SignalP"/>
    </source>
</evidence>
<protein>
    <recommendedName>
        <fullName evidence="4">Transmembrane protein</fullName>
    </recommendedName>
</protein>
<dbReference type="EMBL" id="PSQE01000002">
    <property type="protein sequence ID" value="RHN74445.1"/>
    <property type="molecule type" value="Genomic_DNA"/>
</dbReference>
<dbReference type="Proteomes" id="UP000265566">
    <property type="component" value="Chromosome 2"/>
</dbReference>